<feature type="region of interest" description="Disordered" evidence="1">
    <location>
        <begin position="1"/>
        <end position="65"/>
    </location>
</feature>
<protein>
    <submittedName>
        <fullName evidence="2">Uncharacterized protein</fullName>
    </submittedName>
</protein>
<accession>A0A0D7A2Y7</accession>
<evidence type="ECO:0000256" key="1">
    <source>
        <dbReference type="SAM" id="MobiDB-lite"/>
    </source>
</evidence>
<dbReference type="Proteomes" id="UP000054144">
    <property type="component" value="Unassembled WGS sequence"/>
</dbReference>
<reference evidence="2 3" key="1">
    <citation type="journal article" date="2015" name="Fungal Genet. Biol.">
        <title>Evolution of novel wood decay mechanisms in Agaricales revealed by the genome sequences of Fistulina hepatica and Cylindrobasidium torrendii.</title>
        <authorList>
            <person name="Floudas D."/>
            <person name="Held B.W."/>
            <person name="Riley R."/>
            <person name="Nagy L.G."/>
            <person name="Koehler G."/>
            <person name="Ransdell A.S."/>
            <person name="Younus H."/>
            <person name="Chow J."/>
            <person name="Chiniquy J."/>
            <person name="Lipzen A."/>
            <person name="Tritt A."/>
            <person name="Sun H."/>
            <person name="Haridas S."/>
            <person name="LaButti K."/>
            <person name="Ohm R.A."/>
            <person name="Kues U."/>
            <person name="Blanchette R.A."/>
            <person name="Grigoriev I.V."/>
            <person name="Minto R.E."/>
            <person name="Hibbett D.S."/>
        </authorList>
    </citation>
    <scope>NUCLEOTIDE SEQUENCE [LARGE SCALE GENOMIC DNA]</scope>
    <source>
        <strain evidence="2 3">ATCC 64428</strain>
    </source>
</reference>
<evidence type="ECO:0000313" key="3">
    <source>
        <dbReference type="Proteomes" id="UP000054144"/>
    </source>
</evidence>
<feature type="compositionally biased region" description="Pro residues" evidence="1">
    <location>
        <begin position="14"/>
        <end position="25"/>
    </location>
</feature>
<dbReference type="AlphaFoldDB" id="A0A0D7A2Y7"/>
<feature type="region of interest" description="Disordered" evidence="1">
    <location>
        <begin position="92"/>
        <end position="112"/>
    </location>
</feature>
<proteinExistence type="predicted"/>
<gene>
    <name evidence="2" type="ORF">FISHEDRAFT_53739</name>
</gene>
<feature type="region of interest" description="Disordered" evidence="1">
    <location>
        <begin position="320"/>
        <end position="384"/>
    </location>
</feature>
<sequence>MINALKNPSFFRPPSRPSSPSPAPMTPQGSQDTVLPLERTSRSHTRLSLTTFKKPSPVANQSPVRPSMLVQDGSYLEMLSLKLSEAVSRALAQPTGPSNAGEQLAGRRPLPAGRGRALGELISSEIKAVQDNPHLLRAVLRSLLRPLSVLISHLSSNLAPLLSSPAFLTPPAPTVQLPNPNPTQLHALAIAAFSAELLETFDDLSLAVDNDVYGEGLKPVREALLSFINRVVNPLIAGIKSELMSALGQLETVPTTYTTRNFPGNKAFHHAMPVLQVVIPIYARALTRYAALSISQTGLASLLISAVWHGMVAIVHRQPAALSPPSSPTHGPDRKSRGSPPSLVTSPMSAQTSVSRFSAMKLLSSRPPSRPSSPPSTPSSTAAADARTLCDLLETLPRPKERETLAKEAVEEAFERLRALIPFLEAINATPRTRLGVDNSTDVEFLHKLEDLTVELPTLVCLPVLLHAYCGASVASVSEMLGLTDADYRAGCLTGFARADECAIPVGRRVLDILKQDSGCPWVIIEWLENELEEEEDT</sequence>
<name>A0A0D7A2Y7_9AGAR</name>
<dbReference type="EMBL" id="KN882110">
    <property type="protein sequence ID" value="KIY43311.1"/>
    <property type="molecule type" value="Genomic_DNA"/>
</dbReference>
<dbReference type="OrthoDB" id="1734943at2759"/>
<feature type="compositionally biased region" description="Polar residues" evidence="1">
    <location>
        <begin position="342"/>
        <end position="356"/>
    </location>
</feature>
<feature type="compositionally biased region" description="Pro residues" evidence="1">
    <location>
        <begin position="368"/>
        <end position="377"/>
    </location>
</feature>
<organism evidence="2 3">
    <name type="scientific">Fistulina hepatica ATCC 64428</name>
    <dbReference type="NCBI Taxonomy" id="1128425"/>
    <lineage>
        <taxon>Eukaryota</taxon>
        <taxon>Fungi</taxon>
        <taxon>Dikarya</taxon>
        <taxon>Basidiomycota</taxon>
        <taxon>Agaricomycotina</taxon>
        <taxon>Agaricomycetes</taxon>
        <taxon>Agaricomycetidae</taxon>
        <taxon>Agaricales</taxon>
        <taxon>Fistulinaceae</taxon>
        <taxon>Fistulina</taxon>
    </lineage>
</organism>
<evidence type="ECO:0000313" key="2">
    <source>
        <dbReference type="EMBL" id="KIY43311.1"/>
    </source>
</evidence>
<keyword evidence="3" id="KW-1185">Reference proteome</keyword>